<feature type="transmembrane region" description="Helical" evidence="9">
    <location>
        <begin position="53"/>
        <end position="71"/>
    </location>
</feature>
<evidence type="ECO:0000259" key="13">
    <source>
        <dbReference type="Pfam" id="PF26002"/>
    </source>
</evidence>
<dbReference type="SUPFAM" id="SSF56954">
    <property type="entry name" value="Outer membrane efflux proteins (OEP)"/>
    <property type="match status" value="1"/>
</dbReference>
<reference evidence="14 15" key="1">
    <citation type="journal article" date="2007" name="Proc. Natl. Acad. Sci. U.S.A.">
        <title>Characterization of a marine gammaproteobacterium capable of aerobic anoxygenic photosynthesis.</title>
        <authorList>
            <person name="Fuchs B.M."/>
            <person name="Spring S."/>
            <person name="Teeling H."/>
            <person name="Quast C."/>
            <person name="Wulf J."/>
            <person name="Schattenhofer M."/>
            <person name="Yan S."/>
            <person name="Ferriera S."/>
            <person name="Johnson J."/>
            <person name="Glockner F.O."/>
            <person name="Amann R."/>
        </authorList>
    </citation>
    <scope>NUCLEOTIDE SEQUENCE [LARGE SCALE GENOMIC DNA]</scope>
    <source>
        <strain evidence="14">KT71</strain>
    </source>
</reference>
<feature type="compositionally biased region" description="Polar residues" evidence="11">
    <location>
        <begin position="1"/>
        <end position="16"/>
    </location>
</feature>
<evidence type="ECO:0000256" key="7">
    <source>
        <dbReference type="ARBA" id="ARBA00022989"/>
    </source>
</evidence>
<feature type="domain" description="AprE-like long alpha-helical hairpin" evidence="12">
    <location>
        <begin position="126"/>
        <end position="309"/>
    </location>
</feature>
<evidence type="ECO:0000256" key="6">
    <source>
        <dbReference type="ARBA" id="ARBA00022692"/>
    </source>
</evidence>
<feature type="coiled-coil region" evidence="10">
    <location>
        <begin position="188"/>
        <end position="303"/>
    </location>
</feature>
<dbReference type="GO" id="GO:0005886">
    <property type="term" value="C:plasma membrane"/>
    <property type="evidence" value="ECO:0007669"/>
    <property type="project" value="UniProtKB-SubCell"/>
</dbReference>
<evidence type="ECO:0000256" key="9">
    <source>
        <dbReference type="RuleBase" id="RU365093"/>
    </source>
</evidence>
<dbReference type="Gene3D" id="2.40.30.170">
    <property type="match status" value="1"/>
</dbReference>
<evidence type="ECO:0000256" key="8">
    <source>
        <dbReference type="ARBA" id="ARBA00023136"/>
    </source>
</evidence>
<evidence type="ECO:0000256" key="1">
    <source>
        <dbReference type="ARBA" id="ARBA00004377"/>
    </source>
</evidence>
<evidence type="ECO:0000313" key="15">
    <source>
        <dbReference type="Proteomes" id="UP000019205"/>
    </source>
</evidence>
<name>A4A583_9GAMM</name>
<proteinExistence type="inferred from homology"/>
<feature type="domain" description="AprE-like beta-barrel" evidence="13">
    <location>
        <begin position="352"/>
        <end position="438"/>
    </location>
</feature>
<dbReference type="RefSeq" id="WP_008294431.1">
    <property type="nucleotide sequence ID" value="NZ_CM002299.1"/>
</dbReference>
<keyword evidence="7 9" id="KW-1133">Transmembrane helix</keyword>
<evidence type="ECO:0000256" key="10">
    <source>
        <dbReference type="SAM" id="Coils"/>
    </source>
</evidence>
<evidence type="ECO:0000259" key="12">
    <source>
        <dbReference type="Pfam" id="PF25994"/>
    </source>
</evidence>
<keyword evidence="10" id="KW-0175">Coiled coil</keyword>
<dbReference type="PRINTS" id="PR01490">
    <property type="entry name" value="RTXTOXIND"/>
</dbReference>
<comment type="similarity">
    <text evidence="2 9">Belongs to the membrane fusion protein (MFP) (TC 8.A.1) family.</text>
</comment>
<dbReference type="PROSITE" id="PS00543">
    <property type="entry name" value="HLYD_FAMILY"/>
    <property type="match status" value="1"/>
</dbReference>
<dbReference type="AlphaFoldDB" id="A4A583"/>
<dbReference type="EMBL" id="AAOA02000003">
    <property type="protein sequence ID" value="EAQ98954.1"/>
    <property type="molecule type" value="Genomic_DNA"/>
</dbReference>
<dbReference type="InterPro" id="IPR058982">
    <property type="entry name" value="Beta-barrel_AprE"/>
</dbReference>
<protein>
    <recommendedName>
        <fullName evidence="9">Membrane fusion protein (MFP) family protein</fullName>
    </recommendedName>
</protein>
<evidence type="ECO:0000313" key="14">
    <source>
        <dbReference type="EMBL" id="EAQ98954.1"/>
    </source>
</evidence>
<dbReference type="InterPro" id="IPR010129">
    <property type="entry name" value="T1SS_HlyD"/>
</dbReference>
<dbReference type="PANTHER" id="PTHR30386">
    <property type="entry name" value="MEMBRANE FUSION SUBUNIT OF EMRAB-TOLC MULTIDRUG EFFLUX PUMP"/>
    <property type="match status" value="1"/>
</dbReference>
<dbReference type="HOGENOM" id="CLU_023976_8_0_6"/>
<dbReference type="Gene3D" id="2.40.50.100">
    <property type="match status" value="1"/>
</dbReference>
<comment type="caution">
    <text evidence="14">The sequence shown here is derived from an EMBL/GenBank/DDBJ whole genome shotgun (WGS) entry which is preliminary data.</text>
</comment>
<keyword evidence="6 9" id="KW-0812">Transmembrane</keyword>
<comment type="subcellular location">
    <subcellularLocation>
        <location evidence="1 9">Cell inner membrane</location>
        <topology evidence="1 9">Single-pass membrane protein</topology>
    </subcellularLocation>
</comment>
<evidence type="ECO:0000256" key="3">
    <source>
        <dbReference type="ARBA" id="ARBA00022448"/>
    </source>
</evidence>
<dbReference type="NCBIfam" id="TIGR01843">
    <property type="entry name" value="type_I_hlyD"/>
    <property type="match status" value="1"/>
</dbReference>
<keyword evidence="4 9" id="KW-1003">Cell membrane</keyword>
<evidence type="ECO:0000256" key="4">
    <source>
        <dbReference type="ARBA" id="ARBA00022475"/>
    </source>
</evidence>
<dbReference type="InterPro" id="IPR050739">
    <property type="entry name" value="MFP"/>
</dbReference>
<dbReference type="OrthoDB" id="9775513at2"/>
<accession>A4A583</accession>
<dbReference type="STRING" id="314285.KT71_10012"/>
<dbReference type="InterPro" id="IPR058781">
    <property type="entry name" value="HH_AprE-like"/>
</dbReference>
<organism evidence="14 15">
    <name type="scientific">Congregibacter litoralis KT71</name>
    <dbReference type="NCBI Taxonomy" id="314285"/>
    <lineage>
        <taxon>Bacteria</taxon>
        <taxon>Pseudomonadati</taxon>
        <taxon>Pseudomonadota</taxon>
        <taxon>Gammaproteobacteria</taxon>
        <taxon>Cellvibrionales</taxon>
        <taxon>Halieaceae</taxon>
        <taxon>Congregibacter</taxon>
    </lineage>
</organism>
<gene>
    <name evidence="14" type="ORF">KT71_10012</name>
</gene>
<dbReference type="eggNOG" id="COG0845">
    <property type="taxonomic scope" value="Bacteria"/>
</dbReference>
<keyword evidence="5 9" id="KW-0997">Cell inner membrane</keyword>
<dbReference type="Pfam" id="PF26002">
    <property type="entry name" value="Beta-barrel_AprE"/>
    <property type="match status" value="1"/>
</dbReference>
<feature type="region of interest" description="Disordered" evidence="11">
    <location>
        <begin position="1"/>
        <end position="30"/>
    </location>
</feature>
<reference evidence="14 15" key="2">
    <citation type="journal article" date="2009" name="PLoS ONE">
        <title>The photosynthetic apparatus and its regulation in the aerobic gammaproteobacterium Congregibacter litoralis gen. nov., sp. nov.</title>
        <authorList>
            <person name="Spring S."/>
            <person name="Lunsdorf H."/>
            <person name="Fuchs B.M."/>
            <person name="Tindall B.J."/>
        </authorList>
    </citation>
    <scope>NUCLEOTIDE SEQUENCE [LARGE SCALE GENOMIC DNA]</scope>
    <source>
        <strain evidence="14">KT71</strain>
    </source>
</reference>
<dbReference type="PANTHER" id="PTHR30386:SF26">
    <property type="entry name" value="TRANSPORT PROTEIN COMB"/>
    <property type="match status" value="1"/>
</dbReference>
<evidence type="ECO:0000256" key="5">
    <source>
        <dbReference type="ARBA" id="ARBA00022519"/>
    </source>
</evidence>
<dbReference type="Pfam" id="PF25994">
    <property type="entry name" value="HH_AprE"/>
    <property type="match status" value="1"/>
</dbReference>
<keyword evidence="15" id="KW-1185">Reference proteome</keyword>
<dbReference type="Proteomes" id="UP000019205">
    <property type="component" value="Chromosome"/>
</dbReference>
<sequence length="461" mass="50294">MSSTSDSKNLSESTAPGQPVIKSPARPSSSQQLGWSALADRAAIEDEPLRARGLLYGIALVAVLLLIWSAFAEIDTVTRGQGKVIPSQQVQVIGSQDGGVIREILISEGDAVQAGDLLLRLDQTRSQATLGENRVELRGLSIKASRLRAMAEGAAFTPTELMLRELPDVVEQEDQLYQSSLRSRDVEKEIALEQLNQRSEELTELQARESQLSTEERLAQQELDVTRPMVASGAVSEVEILRLEREVNRARGELAQTRAQINRVTSAIAEAQGRVNAVELEFANEAREQLTETMTRINALSEAAEGLSDRVKQTNVTAPVSGTVNQLYYNTVGGVVLPGRDIVELVPADDTLLLEVRVRPQDIAFLAPGQRANVKVTAYDFVVYGGLEGRVEQIAADTVLDEDGNAFYEVSVRTEQADFGPDSPIIPGMTVEVDVITGKKTVLAYLMKPVLRAHQRALSER</sequence>
<keyword evidence="3 9" id="KW-0813">Transport</keyword>
<evidence type="ECO:0000256" key="11">
    <source>
        <dbReference type="SAM" id="MobiDB-lite"/>
    </source>
</evidence>
<evidence type="ECO:0000256" key="2">
    <source>
        <dbReference type="ARBA" id="ARBA00009477"/>
    </source>
</evidence>
<dbReference type="SUPFAM" id="SSF111369">
    <property type="entry name" value="HlyD-like secretion proteins"/>
    <property type="match status" value="1"/>
</dbReference>
<dbReference type="GO" id="GO:0009306">
    <property type="term" value="P:protein secretion"/>
    <property type="evidence" value="ECO:0007669"/>
    <property type="project" value="InterPro"/>
</dbReference>
<keyword evidence="8 9" id="KW-0472">Membrane</keyword>
<dbReference type="InterPro" id="IPR006144">
    <property type="entry name" value="Secretion_HlyD_CS"/>
</dbReference>